<name>A0A9K3NHE0_HELAN</name>
<evidence type="ECO:0000313" key="2">
    <source>
        <dbReference type="Proteomes" id="UP000215914"/>
    </source>
</evidence>
<reference evidence="1" key="1">
    <citation type="journal article" date="2017" name="Nature">
        <title>The sunflower genome provides insights into oil metabolism, flowering and Asterid evolution.</title>
        <authorList>
            <person name="Badouin H."/>
            <person name="Gouzy J."/>
            <person name="Grassa C.J."/>
            <person name="Murat F."/>
            <person name="Staton S.E."/>
            <person name="Cottret L."/>
            <person name="Lelandais-Briere C."/>
            <person name="Owens G.L."/>
            <person name="Carrere S."/>
            <person name="Mayjonade B."/>
            <person name="Legrand L."/>
            <person name="Gill N."/>
            <person name="Kane N.C."/>
            <person name="Bowers J.E."/>
            <person name="Hubner S."/>
            <person name="Bellec A."/>
            <person name="Berard A."/>
            <person name="Berges H."/>
            <person name="Blanchet N."/>
            <person name="Boniface M.C."/>
            <person name="Brunel D."/>
            <person name="Catrice O."/>
            <person name="Chaidir N."/>
            <person name="Claudel C."/>
            <person name="Donnadieu C."/>
            <person name="Faraut T."/>
            <person name="Fievet G."/>
            <person name="Helmstetter N."/>
            <person name="King M."/>
            <person name="Knapp S.J."/>
            <person name="Lai Z."/>
            <person name="Le Paslier M.C."/>
            <person name="Lippi Y."/>
            <person name="Lorenzon L."/>
            <person name="Mandel J.R."/>
            <person name="Marage G."/>
            <person name="Marchand G."/>
            <person name="Marquand E."/>
            <person name="Bret-Mestries E."/>
            <person name="Morien E."/>
            <person name="Nambeesan S."/>
            <person name="Nguyen T."/>
            <person name="Pegot-Espagnet P."/>
            <person name="Pouilly N."/>
            <person name="Raftis F."/>
            <person name="Sallet E."/>
            <person name="Schiex T."/>
            <person name="Thomas J."/>
            <person name="Vandecasteele C."/>
            <person name="Vares D."/>
            <person name="Vear F."/>
            <person name="Vautrin S."/>
            <person name="Crespi M."/>
            <person name="Mangin B."/>
            <person name="Burke J.M."/>
            <person name="Salse J."/>
            <person name="Munos S."/>
            <person name="Vincourt P."/>
            <person name="Rieseberg L.H."/>
            <person name="Langlade N.B."/>
        </authorList>
    </citation>
    <scope>NUCLEOTIDE SEQUENCE</scope>
    <source>
        <tissue evidence="1">Leaves</tissue>
    </source>
</reference>
<dbReference type="EMBL" id="MNCJ02000322">
    <property type="protein sequence ID" value="KAF5800436.1"/>
    <property type="molecule type" value="Genomic_DNA"/>
</dbReference>
<proteinExistence type="predicted"/>
<gene>
    <name evidence="1" type="ORF">HanXRQr2_Chr07g0315981</name>
</gene>
<reference evidence="1" key="2">
    <citation type="submission" date="2020-06" db="EMBL/GenBank/DDBJ databases">
        <title>Helianthus annuus Genome sequencing and assembly Release 2.</title>
        <authorList>
            <person name="Gouzy J."/>
            <person name="Langlade N."/>
            <person name="Munos S."/>
        </authorList>
    </citation>
    <scope>NUCLEOTIDE SEQUENCE</scope>
    <source>
        <tissue evidence="1">Leaves</tissue>
    </source>
</reference>
<dbReference type="Proteomes" id="UP000215914">
    <property type="component" value="Unassembled WGS sequence"/>
</dbReference>
<evidence type="ECO:0000313" key="1">
    <source>
        <dbReference type="EMBL" id="KAF5800436.1"/>
    </source>
</evidence>
<keyword evidence="2" id="KW-1185">Reference proteome</keyword>
<dbReference type="Gramene" id="mRNA:HanXRQr2_Chr07g0315981">
    <property type="protein sequence ID" value="mRNA:HanXRQr2_Chr07g0315981"/>
    <property type="gene ID" value="HanXRQr2_Chr07g0315981"/>
</dbReference>
<comment type="caution">
    <text evidence="1">The sequence shown here is derived from an EMBL/GenBank/DDBJ whole genome shotgun (WGS) entry which is preliminary data.</text>
</comment>
<organism evidence="1 2">
    <name type="scientific">Helianthus annuus</name>
    <name type="common">Common sunflower</name>
    <dbReference type="NCBI Taxonomy" id="4232"/>
    <lineage>
        <taxon>Eukaryota</taxon>
        <taxon>Viridiplantae</taxon>
        <taxon>Streptophyta</taxon>
        <taxon>Embryophyta</taxon>
        <taxon>Tracheophyta</taxon>
        <taxon>Spermatophyta</taxon>
        <taxon>Magnoliopsida</taxon>
        <taxon>eudicotyledons</taxon>
        <taxon>Gunneridae</taxon>
        <taxon>Pentapetalae</taxon>
        <taxon>asterids</taxon>
        <taxon>campanulids</taxon>
        <taxon>Asterales</taxon>
        <taxon>Asteraceae</taxon>
        <taxon>Asteroideae</taxon>
        <taxon>Heliantheae alliance</taxon>
        <taxon>Heliantheae</taxon>
        <taxon>Helianthus</taxon>
    </lineage>
</organism>
<protein>
    <submittedName>
        <fullName evidence="1">Uncharacterized protein</fullName>
    </submittedName>
</protein>
<dbReference type="AlphaFoldDB" id="A0A9K3NHE0"/>
<accession>A0A9K3NHE0</accession>
<sequence length="116" mass="13492">MYIFSTLLLDLFSGKHNSPSHVYHLRNSSKEASLVAKINISGNYKFDKLLLEIKRCRLRALVLFQRNLNSMVDFLLGDSKKKLRFLWRSSTTCYLALKPKVKGTRGEYFEAVWCNV</sequence>